<keyword evidence="6" id="KW-0472">Membrane</keyword>
<keyword evidence="9" id="KW-1185">Reference proteome</keyword>
<dbReference type="GO" id="GO:0043679">
    <property type="term" value="C:axon terminus"/>
    <property type="evidence" value="ECO:0007669"/>
    <property type="project" value="TreeGrafter"/>
</dbReference>
<dbReference type="EMBL" id="UZAL01036821">
    <property type="protein sequence ID" value="VDP70578.1"/>
    <property type="molecule type" value="Genomic_DNA"/>
</dbReference>
<evidence type="ECO:0000256" key="2">
    <source>
        <dbReference type="ARBA" id="ARBA00022448"/>
    </source>
</evidence>
<keyword evidence="4" id="KW-1133">Transmembrane helix</keyword>
<dbReference type="GO" id="GO:0005251">
    <property type="term" value="F:delayed rectifier potassium channel activity"/>
    <property type="evidence" value="ECO:0007669"/>
    <property type="project" value="TreeGrafter"/>
</dbReference>
<keyword evidence="5" id="KW-0406">Ion transport</keyword>
<reference evidence="8 9" key="1">
    <citation type="submission" date="2018-11" db="EMBL/GenBank/DDBJ databases">
        <authorList>
            <consortium name="Pathogen Informatics"/>
        </authorList>
    </citation>
    <scope>NUCLEOTIDE SEQUENCE [LARGE SCALE GENOMIC DNA]</scope>
    <source>
        <strain>Denwood</strain>
        <strain evidence="9">Zambia</strain>
    </source>
</reference>
<keyword evidence="2" id="KW-0813">Transport</keyword>
<keyword evidence="7" id="KW-0407">Ion channel</keyword>
<dbReference type="Proteomes" id="UP000269396">
    <property type="component" value="Unassembled WGS sequence"/>
</dbReference>
<organism evidence="8 9">
    <name type="scientific">Schistosoma mattheei</name>
    <dbReference type="NCBI Taxonomy" id="31246"/>
    <lineage>
        <taxon>Eukaryota</taxon>
        <taxon>Metazoa</taxon>
        <taxon>Spiralia</taxon>
        <taxon>Lophotrochozoa</taxon>
        <taxon>Platyhelminthes</taxon>
        <taxon>Trematoda</taxon>
        <taxon>Digenea</taxon>
        <taxon>Strigeidida</taxon>
        <taxon>Schistosomatoidea</taxon>
        <taxon>Schistosomatidae</taxon>
        <taxon>Schistosoma</taxon>
    </lineage>
</organism>
<feature type="non-terminal residue" evidence="8">
    <location>
        <position position="131"/>
    </location>
</feature>
<keyword evidence="3" id="KW-0812">Transmembrane</keyword>
<proteinExistence type="predicted"/>
<name>A0A183PP81_9TREM</name>
<dbReference type="PANTHER" id="PTHR11537">
    <property type="entry name" value="VOLTAGE-GATED POTASSIUM CHANNEL"/>
    <property type="match status" value="1"/>
</dbReference>
<evidence type="ECO:0000256" key="4">
    <source>
        <dbReference type="ARBA" id="ARBA00022989"/>
    </source>
</evidence>
<dbReference type="GO" id="GO:0042734">
    <property type="term" value="C:presynaptic membrane"/>
    <property type="evidence" value="ECO:0007669"/>
    <property type="project" value="TreeGrafter"/>
</dbReference>
<evidence type="ECO:0000313" key="9">
    <source>
        <dbReference type="Proteomes" id="UP000269396"/>
    </source>
</evidence>
<accession>A0A183PP81</accession>
<evidence type="ECO:0000256" key="1">
    <source>
        <dbReference type="ARBA" id="ARBA00004141"/>
    </source>
</evidence>
<dbReference type="InterPro" id="IPR028325">
    <property type="entry name" value="VG_K_chnl"/>
</dbReference>
<evidence type="ECO:0000256" key="5">
    <source>
        <dbReference type="ARBA" id="ARBA00023065"/>
    </source>
</evidence>
<evidence type="ECO:0000256" key="3">
    <source>
        <dbReference type="ARBA" id="ARBA00022692"/>
    </source>
</evidence>
<dbReference type="GO" id="GO:0001508">
    <property type="term" value="P:action potential"/>
    <property type="evidence" value="ECO:0007669"/>
    <property type="project" value="TreeGrafter"/>
</dbReference>
<dbReference type="STRING" id="31246.A0A183PP81"/>
<dbReference type="GO" id="GO:0045211">
    <property type="term" value="C:postsynaptic membrane"/>
    <property type="evidence" value="ECO:0007669"/>
    <property type="project" value="TreeGrafter"/>
</dbReference>
<evidence type="ECO:0000256" key="7">
    <source>
        <dbReference type="ARBA" id="ARBA00023303"/>
    </source>
</evidence>
<dbReference type="GO" id="GO:0008076">
    <property type="term" value="C:voltage-gated potassium channel complex"/>
    <property type="evidence" value="ECO:0007669"/>
    <property type="project" value="InterPro"/>
</dbReference>
<dbReference type="GO" id="GO:0032590">
    <property type="term" value="C:dendrite membrane"/>
    <property type="evidence" value="ECO:0007669"/>
    <property type="project" value="TreeGrafter"/>
</dbReference>
<evidence type="ECO:0000256" key="6">
    <source>
        <dbReference type="ARBA" id="ARBA00023136"/>
    </source>
</evidence>
<dbReference type="PANTHER" id="PTHR11537:SF278">
    <property type="entry name" value="SHAW-LIKE, ISOFORM C"/>
    <property type="match status" value="1"/>
</dbReference>
<gene>
    <name evidence="8" type="ORF">SMTD_LOCUS16168</name>
</gene>
<dbReference type="GO" id="GO:0032809">
    <property type="term" value="C:neuronal cell body membrane"/>
    <property type="evidence" value="ECO:0007669"/>
    <property type="project" value="TreeGrafter"/>
</dbReference>
<sequence length="131" mass="14575">MQRWMVVSSGIQDVRLVLCGTRQLDVPAPELMSTLGLELSTVRFKRHRVIHSGMIVGAMCAITGVMTISLPVPVIVSNFSRFYTHTQAQSKLPKRRRRILPVEAVRPKTCSQVPPLNSSVKLKNNFGVIPP</sequence>
<evidence type="ECO:0000313" key="8">
    <source>
        <dbReference type="EMBL" id="VDP70578.1"/>
    </source>
</evidence>
<dbReference type="AlphaFoldDB" id="A0A183PP81"/>
<comment type="subcellular location">
    <subcellularLocation>
        <location evidence="1">Membrane</location>
        <topology evidence="1">Multi-pass membrane protein</topology>
    </subcellularLocation>
</comment>
<protein>
    <submittedName>
        <fullName evidence="8">Uncharacterized protein</fullName>
    </submittedName>
</protein>